<dbReference type="HAMAP" id="MF_01401">
    <property type="entry name" value="MsrA"/>
    <property type="match status" value="1"/>
</dbReference>
<dbReference type="AlphaFoldDB" id="A0A3D9KZF8"/>
<accession>A0A3D9KZF8</accession>
<dbReference type="RefSeq" id="WP_115869643.1">
    <property type="nucleotide sequence ID" value="NZ_QREG01000021.1"/>
</dbReference>
<name>A0A3D9KZF8_MARFU</name>
<dbReference type="Proteomes" id="UP000256779">
    <property type="component" value="Unassembled WGS sequence"/>
</dbReference>
<dbReference type="EC" id="1.8.4.11" evidence="4"/>
<evidence type="ECO:0000256" key="1">
    <source>
        <dbReference type="ARBA" id="ARBA00023002"/>
    </source>
</evidence>
<evidence type="ECO:0000256" key="4">
    <source>
        <dbReference type="HAMAP-Rule" id="MF_01401"/>
    </source>
</evidence>
<dbReference type="PANTHER" id="PTHR43774:SF1">
    <property type="entry name" value="PEPTIDE METHIONINE SULFOXIDE REDUCTASE MSRA 2"/>
    <property type="match status" value="1"/>
</dbReference>
<comment type="caution">
    <text evidence="6">The sequence shown here is derived from an EMBL/GenBank/DDBJ whole genome shotgun (WGS) entry which is preliminary data.</text>
</comment>
<reference evidence="6 7" key="1">
    <citation type="submission" date="2018-07" db="EMBL/GenBank/DDBJ databases">
        <title>Genomic Encyclopedia of Type Strains, Phase IV (KMG-IV): sequencing the most valuable type-strain genomes for metagenomic binning, comparative biology and taxonomic classification.</title>
        <authorList>
            <person name="Goeker M."/>
        </authorList>
    </citation>
    <scope>NUCLEOTIDE SEQUENCE [LARGE SCALE GENOMIC DNA]</scope>
    <source>
        <strain evidence="6 7">DSM 4134</strain>
    </source>
</reference>
<dbReference type="OrthoDB" id="4174719at2"/>
<dbReference type="Pfam" id="PF01625">
    <property type="entry name" value="PMSR"/>
    <property type="match status" value="1"/>
</dbReference>
<dbReference type="PANTHER" id="PTHR43774">
    <property type="entry name" value="PEPTIDE METHIONINE SULFOXIDE REDUCTASE"/>
    <property type="match status" value="1"/>
</dbReference>
<evidence type="ECO:0000313" key="7">
    <source>
        <dbReference type="Proteomes" id="UP000256779"/>
    </source>
</evidence>
<keyword evidence="7" id="KW-1185">Reference proteome</keyword>
<dbReference type="SUPFAM" id="SSF55068">
    <property type="entry name" value="Peptide methionine sulfoxide reductase"/>
    <property type="match status" value="1"/>
</dbReference>
<protein>
    <recommendedName>
        <fullName evidence="4">Peptide methionine sulfoxide reductase MsrA</fullName>
        <shortName evidence="4">Protein-methionine-S-oxide reductase</shortName>
        <ecNumber evidence="4">1.8.4.11</ecNumber>
    </recommendedName>
    <alternativeName>
        <fullName evidence="4">Peptide-methionine (S)-S-oxide reductase</fullName>
        <shortName evidence="4">Peptide Met(O) reductase</shortName>
    </alternativeName>
</protein>
<dbReference type="EMBL" id="QREG01000021">
    <property type="protein sequence ID" value="RED94412.1"/>
    <property type="molecule type" value="Genomic_DNA"/>
</dbReference>
<sequence length="176" mass="19756">MEKITLGSGCFWCTEAIFQRLNGVQSAVSGYSGGKTKDPFYREVVAGTTGHAEVVQVTFDPDVISIEEILEVFWKTHDPTTLNKQGNDVGTQYRSVVFYHNDEQRQIAERLKAALDASGAWGDPIVTEITPLDAFYPAEDYHQDYFNENGSQPYCQFVVAPKVSKFKEVFGDKLKK</sequence>
<keyword evidence="1 4" id="KW-0560">Oxidoreductase</keyword>
<feature type="active site" evidence="4">
    <location>
        <position position="10"/>
    </location>
</feature>
<comment type="catalytic activity">
    <reaction evidence="3 4">
        <text>[thioredoxin]-disulfide + L-methionine + H2O = L-methionine (S)-S-oxide + [thioredoxin]-dithiol</text>
        <dbReference type="Rhea" id="RHEA:19993"/>
        <dbReference type="Rhea" id="RHEA-COMP:10698"/>
        <dbReference type="Rhea" id="RHEA-COMP:10700"/>
        <dbReference type="ChEBI" id="CHEBI:15377"/>
        <dbReference type="ChEBI" id="CHEBI:29950"/>
        <dbReference type="ChEBI" id="CHEBI:50058"/>
        <dbReference type="ChEBI" id="CHEBI:57844"/>
        <dbReference type="ChEBI" id="CHEBI:58772"/>
        <dbReference type="EC" id="1.8.4.11"/>
    </reaction>
</comment>
<evidence type="ECO:0000259" key="5">
    <source>
        <dbReference type="Pfam" id="PF01625"/>
    </source>
</evidence>
<dbReference type="InterPro" id="IPR036509">
    <property type="entry name" value="Met_Sox_Rdtase_MsrA_sf"/>
</dbReference>
<gene>
    <name evidence="4" type="primary">msrA</name>
    <name evidence="6" type="ORF">C7460_12199</name>
</gene>
<evidence type="ECO:0000313" key="6">
    <source>
        <dbReference type="EMBL" id="RED94412.1"/>
    </source>
</evidence>
<dbReference type="Gene3D" id="3.30.1060.10">
    <property type="entry name" value="Peptide methionine sulphoxide reductase MsrA"/>
    <property type="match status" value="1"/>
</dbReference>
<organism evidence="6 7">
    <name type="scientific">Marinoscillum furvescens DSM 4134</name>
    <dbReference type="NCBI Taxonomy" id="1122208"/>
    <lineage>
        <taxon>Bacteria</taxon>
        <taxon>Pseudomonadati</taxon>
        <taxon>Bacteroidota</taxon>
        <taxon>Cytophagia</taxon>
        <taxon>Cytophagales</taxon>
        <taxon>Reichenbachiellaceae</taxon>
        <taxon>Marinoscillum</taxon>
    </lineage>
</organism>
<dbReference type="InterPro" id="IPR002569">
    <property type="entry name" value="Met_Sox_Rdtase_MsrA_dom"/>
</dbReference>
<dbReference type="NCBIfam" id="TIGR00401">
    <property type="entry name" value="msrA"/>
    <property type="match status" value="1"/>
</dbReference>
<comment type="catalytic activity">
    <reaction evidence="2 4">
        <text>L-methionyl-[protein] + [thioredoxin]-disulfide + H2O = L-methionyl-(S)-S-oxide-[protein] + [thioredoxin]-dithiol</text>
        <dbReference type="Rhea" id="RHEA:14217"/>
        <dbReference type="Rhea" id="RHEA-COMP:10698"/>
        <dbReference type="Rhea" id="RHEA-COMP:10700"/>
        <dbReference type="Rhea" id="RHEA-COMP:12313"/>
        <dbReference type="Rhea" id="RHEA-COMP:12315"/>
        <dbReference type="ChEBI" id="CHEBI:15377"/>
        <dbReference type="ChEBI" id="CHEBI:16044"/>
        <dbReference type="ChEBI" id="CHEBI:29950"/>
        <dbReference type="ChEBI" id="CHEBI:44120"/>
        <dbReference type="ChEBI" id="CHEBI:50058"/>
        <dbReference type="EC" id="1.8.4.11"/>
    </reaction>
</comment>
<feature type="domain" description="Peptide methionine sulphoxide reductase MsrA" evidence="5">
    <location>
        <begin position="3"/>
        <end position="156"/>
    </location>
</feature>
<proteinExistence type="inferred from homology"/>
<dbReference type="GO" id="GO:0008113">
    <property type="term" value="F:peptide-methionine (S)-S-oxide reductase activity"/>
    <property type="evidence" value="ECO:0007669"/>
    <property type="project" value="UniProtKB-UniRule"/>
</dbReference>
<evidence type="ECO:0000256" key="3">
    <source>
        <dbReference type="ARBA" id="ARBA00048782"/>
    </source>
</evidence>
<evidence type="ECO:0000256" key="2">
    <source>
        <dbReference type="ARBA" id="ARBA00047806"/>
    </source>
</evidence>
<comment type="function">
    <text evidence="4">Has an important function as a repair enzyme for proteins that have been inactivated by oxidation. Catalyzes the reversible oxidation-reduction of methionine sulfoxide in proteins to methionine.</text>
</comment>
<comment type="similarity">
    <text evidence="4">Belongs to the MsrA Met sulfoxide reductase family.</text>
</comment>
<dbReference type="GO" id="GO:0033744">
    <property type="term" value="F:L-methionine:thioredoxin-disulfide S-oxidoreductase activity"/>
    <property type="evidence" value="ECO:0007669"/>
    <property type="project" value="RHEA"/>
</dbReference>